<dbReference type="InterPro" id="IPR013087">
    <property type="entry name" value="Znf_C2H2_type"/>
</dbReference>
<comment type="similarity">
    <text evidence="1">Belongs to the IPP transferase family.</text>
</comment>
<evidence type="ECO:0000259" key="8">
    <source>
        <dbReference type="PROSITE" id="PS00028"/>
    </source>
</evidence>
<evidence type="ECO:0000256" key="6">
    <source>
        <dbReference type="ARBA" id="ARBA00022833"/>
    </source>
</evidence>
<dbReference type="InterPro" id="IPR036236">
    <property type="entry name" value="Znf_C2H2_sf"/>
</dbReference>
<evidence type="ECO:0000256" key="4">
    <source>
        <dbReference type="ARBA" id="ARBA00022741"/>
    </source>
</evidence>
<keyword evidence="10" id="KW-1185">Reference proteome</keyword>
<dbReference type="GO" id="GO:0005524">
    <property type="term" value="F:ATP binding"/>
    <property type="evidence" value="ECO:0007669"/>
    <property type="project" value="UniProtKB-KW"/>
</dbReference>
<keyword evidence="6" id="KW-0862">Zinc</keyword>
<keyword evidence="2" id="KW-0808">Transferase</keyword>
<comment type="caution">
    <text evidence="9">The sequence shown here is derived from an EMBL/GenBank/DDBJ whole genome shotgun (WGS) entry which is preliminary data.</text>
</comment>
<dbReference type="HAMAP" id="MF_00185">
    <property type="entry name" value="IPP_trans"/>
    <property type="match status" value="1"/>
</dbReference>
<proteinExistence type="inferred from homology"/>
<keyword evidence="7" id="KW-0067">ATP-binding</keyword>
<keyword evidence="5" id="KW-0863">Zinc-finger</keyword>
<dbReference type="Gene3D" id="3.40.50.300">
    <property type="entry name" value="P-loop containing nucleotide triphosphate hydrolases"/>
    <property type="match status" value="1"/>
</dbReference>
<dbReference type="AlphaFoldDB" id="A0AAV6V0X9"/>
<name>A0AAV6V0X9_9ARAC</name>
<dbReference type="PANTHER" id="PTHR11088:SF89">
    <property type="entry name" value="TRNA DIMETHYLALLYLTRANSFERASE"/>
    <property type="match status" value="1"/>
</dbReference>
<organism evidence="9 10">
    <name type="scientific">Oedothorax gibbosus</name>
    <dbReference type="NCBI Taxonomy" id="931172"/>
    <lineage>
        <taxon>Eukaryota</taxon>
        <taxon>Metazoa</taxon>
        <taxon>Ecdysozoa</taxon>
        <taxon>Arthropoda</taxon>
        <taxon>Chelicerata</taxon>
        <taxon>Arachnida</taxon>
        <taxon>Araneae</taxon>
        <taxon>Araneomorphae</taxon>
        <taxon>Entelegynae</taxon>
        <taxon>Araneoidea</taxon>
        <taxon>Linyphiidae</taxon>
        <taxon>Erigoninae</taxon>
        <taxon>Oedothorax</taxon>
    </lineage>
</organism>
<keyword evidence="3" id="KW-0479">Metal-binding</keyword>
<dbReference type="InterPro" id="IPR018022">
    <property type="entry name" value="IPT"/>
</dbReference>
<evidence type="ECO:0000256" key="1">
    <source>
        <dbReference type="ARBA" id="ARBA00005842"/>
    </source>
</evidence>
<dbReference type="SUPFAM" id="SSF52540">
    <property type="entry name" value="P-loop containing nucleoside triphosphate hydrolases"/>
    <property type="match status" value="2"/>
</dbReference>
<dbReference type="PROSITE" id="PS00028">
    <property type="entry name" value="ZINC_FINGER_C2H2_1"/>
    <property type="match status" value="1"/>
</dbReference>
<dbReference type="GO" id="GO:0052381">
    <property type="term" value="F:tRNA dimethylallyltransferase activity"/>
    <property type="evidence" value="ECO:0007669"/>
    <property type="project" value="InterPro"/>
</dbReference>
<reference evidence="9 10" key="1">
    <citation type="journal article" date="2022" name="Nat. Ecol. Evol.">
        <title>A masculinizing supergene underlies an exaggerated male reproductive morph in a spider.</title>
        <authorList>
            <person name="Hendrickx F."/>
            <person name="De Corte Z."/>
            <person name="Sonet G."/>
            <person name="Van Belleghem S.M."/>
            <person name="Kostlbacher S."/>
            <person name="Vangestel C."/>
        </authorList>
    </citation>
    <scope>NUCLEOTIDE SEQUENCE [LARGE SCALE GENOMIC DNA]</scope>
    <source>
        <strain evidence="9">W744_W776</strain>
    </source>
</reference>
<dbReference type="Gene3D" id="3.30.160.60">
    <property type="entry name" value="Classic Zinc Finger"/>
    <property type="match status" value="1"/>
</dbReference>
<sequence length="451" mass="52342">MLSQTPVVVVLGCTGTGKSKLAIELAKRFNGEIISADSMQVYKGLDIITNKVTEDELQEAVHHCINSEDPLDRYTVVDFRNKTLPIINKLIQEQKLPIIVGGTNYYIESILWEVLIKKEEEQTRLLFDVDRTQEPTLFSLPSHCSSFTKQLFEHQIVPDSFKEISSSDLHNCLKEIDPVMADTLHPEDRRKIIRSLQVYQQHGYPHSSLLLQQRSQSGGSSLGGPLRFKKSVMLWIQCEREVLKKRLDDRVDEMLRRGLIKELLDFHKSYNEKRIDKQNPLYTEGIFQSIGFKEFHNYLILTDEQRNSEIGKKIFNQAVEDMKIATKQYARKQEKWIVNRFLRKPDRQLPPVYRLPATDLDTWEENVLLPAVDVVNSTLQGISPVLNPLPMLESLEDVPESHYCDVCEKTFVGRRTWKIHLESKKHYKMKASKKKKVLDENITPQKEEIKV</sequence>
<gene>
    <name evidence="9" type="ORF">JTE90_018496</name>
</gene>
<dbReference type="InterPro" id="IPR039657">
    <property type="entry name" value="Dimethylallyltransferase"/>
</dbReference>
<evidence type="ECO:0000313" key="10">
    <source>
        <dbReference type="Proteomes" id="UP000827092"/>
    </source>
</evidence>
<dbReference type="Pfam" id="PF01715">
    <property type="entry name" value="IPPT"/>
    <property type="match status" value="1"/>
</dbReference>
<dbReference type="PANTHER" id="PTHR11088">
    <property type="entry name" value="TRNA DIMETHYLALLYLTRANSFERASE"/>
    <property type="match status" value="1"/>
</dbReference>
<evidence type="ECO:0000256" key="5">
    <source>
        <dbReference type="ARBA" id="ARBA00022771"/>
    </source>
</evidence>
<evidence type="ECO:0000256" key="7">
    <source>
        <dbReference type="ARBA" id="ARBA00022840"/>
    </source>
</evidence>
<dbReference type="GO" id="GO:0006400">
    <property type="term" value="P:tRNA modification"/>
    <property type="evidence" value="ECO:0007669"/>
    <property type="project" value="TreeGrafter"/>
</dbReference>
<dbReference type="GO" id="GO:0005739">
    <property type="term" value="C:mitochondrion"/>
    <property type="evidence" value="ECO:0007669"/>
    <property type="project" value="TreeGrafter"/>
</dbReference>
<feature type="domain" description="C2H2-type" evidence="8">
    <location>
        <begin position="404"/>
        <end position="426"/>
    </location>
</feature>
<dbReference type="Proteomes" id="UP000827092">
    <property type="component" value="Unassembled WGS sequence"/>
</dbReference>
<dbReference type="GO" id="GO:0008270">
    <property type="term" value="F:zinc ion binding"/>
    <property type="evidence" value="ECO:0007669"/>
    <property type="project" value="UniProtKB-KW"/>
</dbReference>
<dbReference type="Gene3D" id="1.10.20.140">
    <property type="match status" value="1"/>
</dbReference>
<evidence type="ECO:0000256" key="2">
    <source>
        <dbReference type="ARBA" id="ARBA00022679"/>
    </source>
</evidence>
<protein>
    <recommendedName>
        <fullName evidence="8">C2H2-type domain-containing protein</fullName>
    </recommendedName>
</protein>
<dbReference type="EMBL" id="JAFNEN010000208">
    <property type="protein sequence ID" value="KAG8189647.1"/>
    <property type="molecule type" value="Genomic_DNA"/>
</dbReference>
<evidence type="ECO:0000256" key="3">
    <source>
        <dbReference type="ARBA" id="ARBA00022723"/>
    </source>
</evidence>
<accession>A0AAV6V0X9</accession>
<dbReference type="Pfam" id="PF12171">
    <property type="entry name" value="zf-C2H2_jaz"/>
    <property type="match status" value="1"/>
</dbReference>
<keyword evidence="4" id="KW-0547">Nucleotide-binding</keyword>
<dbReference type="InterPro" id="IPR022755">
    <property type="entry name" value="Znf_C2H2_jaz"/>
</dbReference>
<evidence type="ECO:0000313" key="9">
    <source>
        <dbReference type="EMBL" id="KAG8189647.1"/>
    </source>
</evidence>
<dbReference type="InterPro" id="IPR027417">
    <property type="entry name" value="P-loop_NTPase"/>
</dbReference>
<dbReference type="SUPFAM" id="SSF57667">
    <property type="entry name" value="beta-beta-alpha zinc fingers"/>
    <property type="match status" value="1"/>
</dbReference>